<evidence type="ECO:0000256" key="1">
    <source>
        <dbReference type="ARBA" id="ARBA00004107"/>
    </source>
</evidence>
<feature type="transmembrane region" description="Helical" evidence="21">
    <location>
        <begin position="358"/>
        <end position="379"/>
    </location>
</feature>
<gene>
    <name evidence="23" type="primary">slc38a9</name>
</gene>
<comment type="similarity">
    <text evidence="18">Belongs to the amino acid/polyamine transporter 2 family. SLC38A9 subfamily.</text>
</comment>
<feature type="transmembrane region" description="Helical" evidence="21">
    <location>
        <begin position="238"/>
        <end position="260"/>
    </location>
</feature>
<evidence type="ECO:0000256" key="10">
    <source>
        <dbReference type="ARBA" id="ARBA00023136"/>
    </source>
</evidence>
<keyword evidence="10 21" id="KW-0472">Membrane</keyword>
<reference evidence="23" key="2">
    <citation type="submission" date="2025-08" db="UniProtKB">
        <authorList>
            <consortium name="Ensembl"/>
        </authorList>
    </citation>
    <scope>IDENTIFICATION</scope>
</reference>
<feature type="transmembrane region" description="Helical" evidence="21">
    <location>
        <begin position="318"/>
        <end position="338"/>
    </location>
</feature>
<evidence type="ECO:0000256" key="7">
    <source>
        <dbReference type="ARBA" id="ARBA00022970"/>
    </source>
</evidence>
<evidence type="ECO:0000256" key="9">
    <source>
        <dbReference type="ARBA" id="ARBA00023053"/>
    </source>
</evidence>
<dbReference type="GO" id="GO:0046872">
    <property type="term" value="F:metal ion binding"/>
    <property type="evidence" value="ECO:0007669"/>
    <property type="project" value="UniProtKB-KW"/>
</dbReference>
<evidence type="ECO:0000256" key="8">
    <source>
        <dbReference type="ARBA" id="ARBA00022989"/>
    </source>
</evidence>
<keyword evidence="3" id="KW-0813">Transport</keyword>
<evidence type="ECO:0000256" key="13">
    <source>
        <dbReference type="ARBA" id="ARBA00023228"/>
    </source>
</evidence>
<keyword evidence="11" id="KW-1015">Disulfide bond</keyword>
<keyword evidence="13" id="KW-0458">Lysosome</keyword>
<keyword evidence="5" id="KW-0479">Metal-binding</keyword>
<evidence type="ECO:0000256" key="4">
    <source>
        <dbReference type="ARBA" id="ARBA00022692"/>
    </source>
</evidence>
<reference evidence="23" key="3">
    <citation type="submission" date="2025-09" db="UniProtKB">
        <authorList>
            <consortium name="Ensembl"/>
        </authorList>
    </citation>
    <scope>IDENTIFICATION</scope>
</reference>
<evidence type="ECO:0000256" key="12">
    <source>
        <dbReference type="ARBA" id="ARBA00023180"/>
    </source>
</evidence>
<keyword evidence="4 21" id="KW-0812">Transmembrane</keyword>
<evidence type="ECO:0000313" key="23">
    <source>
        <dbReference type="Ensembl" id="ENSENLP00000005514.1"/>
    </source>
</evidence>
<feature type="domain" description="Amino acid transporter transmembrane" evidence="22">
    <location>
        <begin position="197"/>
        <end position="434"/>
    </location>
</feature>
<evidence type="ECO:0000256" key="16">
    <source>
        <dbReference type="ARBA" id="ARBA00036887"/>
    </source>
</evidence>
<feature type="transmembrane region" description="Helical" evidence="21">
    <location>
        <begin position="114"/>
        <end position="134"/>
    </location>
</feature>
<dbReference type="GO" id="GO:0005765">
    <property type="term" value="C:lysosomal membrane"/>
    <property type="evidence" value="ECO:0007669"/>
    <property type="project" value="UniProtKB-SubCell"/>
</dbReference>
<evidence type="ECO:0000256" key="20">
    <source>
        <dbReference type="ARBA" id="ARBA00042870"/>
    </source>
</evidence>
<evidence type="ECO:0000256" key="19">
    <source>
        <dbReference type="ARBA" id="ARBA00040233"/>
    </source>
</evidence>
<keyword evidence="24" id="KW-1185">Reference proteome</keyword>
<dbReference type="PANTHER" id="PTHR22950">
    <property type="entry name" value="AMINO ACID TRANSPORTER"/>
    <property type="match status" value="1"/>
</dbReference>
<evidence type="ECO:0000256" key="3">
    <source>
        <dbReference type="ARBA" id="ARBA00022448"/>
    </source>
</evidence>
<evidence type="ECO:0000313" key="24">
    <source>
        <dbReference type="Proteomes" id="UP000472264"/>
    </source>
</evidence>
<dbReference type="AlphaFoldDB" id="A0A665T745"/>
<accession>A0A665T745</accession>
<evidence type="ECO:0000256" key="18">
    <source>
        <dbReference type="ARBA" id="ARBA00038442"/>
    </source>
</evidence>
<protein>
    <recommendedName>
        <fullName evidence="19">Neutral amino acid transporter 9</fullName>
    </recommendedName>
    <alternativeName>
        <fullName evidence="20">Solute carrier family 38 member 9</fullName>
    </alternativeName>
</protein>
<evidence type="ECO:0000256" key="2">
    <source>
        <dbReference type="ARBA" id="ARBA00004155"/>
    </source>
</evidence>
<sequence>MLCRLQSHKITFSHPQSLSSPVVYRTSAILNSRVHYYSRLTGSSDRLLSPPNHVIPRPEEIYIYSPLGTAFKVTSGDPSSKNPSIVTIFAVWNTMMGTSILSIPWGIKQAGFTLGILILIIVGLLMLYCCYIVLKSPKAIPYVDTSDWEFPDVCRYYFGKFGQWSSLIFSMVSLIGAMVVYWVLMSNFLYNTGQFIYSTISVVYLIVLVTIKAVRLGFHLEFHWIYATGFYVSEFRLLFPQLTGVLTLAFFIHNCVITLMKSNRNQEKNVRDLSVAYLLVGLTYVYVGILIFAAFPSPPLFKDCIEPNFLDNFPSSDVMVFVARTFLLFQMITVYPLLGYLVRVQMMGQIFGNHYPSFLHVLALNVLIVAAGVLMAKFYPNIGSIIRFSGATCGLALVFVFPAVVHMISLKRQGMLRWPSALFHSFLILLGLANLIAQFFM</sequence>
<dbReference type="PANTHER" id="PTHR22950:SF244">
    <property type="entry name" value="NEUTRAL AMINO ACID TRANSPORTER 9"/>
    <property type="match status" value="1"/>
</dbReference>
<dbReference type="Ensembl" id="ENSENLT00000005784.1">
    <property type="protein sequence ID" value="ENSENLP00000005514.1"/>
    <property type="gene ID" value="ENSENLG00000002467.1"/>
</dbReference>
<keyword evidence="12" id="KW-0325">Glycoprotein</keyword>
<evidence type="ECO:0000256" key="5">
    <source>
        <dbReference type="ARBA" id="ARBA00022723"/>
    </source>
</evidence>
<comment type="subcellular location">
    <subcellularLocation>
        <location evidence="1">Late endosome membrane</location>
        <topology evidence="1">Multi-pass membrane protein</topology>
    </subcellularLocation>
    <subcellularLocation>
        <location evidence="2">Lysosome membrane</location>
        <topology evidence="2">Multi-pass membrane protein</topology>
    </subcellularLocation>
</comment>
<evidence type="ECO:0000256" key="17">
    <source>
        <dbReference type="ARBA" id="ARBA00036984"/>
    </source>
</evidence>
<feature type="transmembrane region" description="Helical" evidence="21">
    <location>
        <begin position="196"/>
        <end position="218"/>
    </location>
</feature>
<comment type="catalytic activity">
    <reaction evidence="16">
        <text>L-leucine(in) = L-leucine(out)</text>
        <dbReference type="Rhea" id="RHEA:73011"/>
        <dbReference type="ChEBI" id="CHEBI:57427"/>
    </reaction>
</comment>
<dbReference type="Pfam" id="PF01490">
    <property type="entry name" value="Aa_trans"/>
    <property type="match status" value="1"/>
</dbReference>
<evidence type="ECO:0000256" key="14">
    <source>
        <dbReference type="ARBA" id="ARBA00036663"/>
    </source>
</evidence>
<reference evidence="23" key="1">
    <citation type="submission" date="2021-04" db="EMBL/GenBank/DDBJ databases">
        <authorList>
            <consortium name="Wellcome Sanger Institute Data Sharing"/>
        </authorList>
    </citation>
    <scope>NUCLEOTIDE SEQUENCE [LARGE SCALE GENOMIC DNA]</scope>
</reference>
<comment type="catalytic activity">
    <reaction evidence="14">
        <text>L-asparagine(out) = L-asparagine(in)</text>
        <dbReference type="Rhea" id="RHEA:73423"/>
        <dbReference type="ChEBI" id="CHEBI:58048"/>
    </reaction>
</comment>
<keyword evidence="6" id="KW-0967">Endosome</keyword>
<keyword evidence="7" id="KW-0029">Amino-acid transport</keyword>
<proteinExistence type="inferred from homology"/>
<feature type="transmembrane region" description="Helical" evidence="21">
    <location>
        <begin position="385"/>
        <end position="409"/>
    </location>
</feature>
<comment type="catalytic activity">
    <reaction evidence="17">
        <text>L-tyrosine(in) = L-tyrosine(out)</text>
        <dbReference type="Rhea" id="RHEA:68572"/>
        <dbReference type="ChEBI" id="CHEBI:58315"/>
    </reaction>
</comment>
<feature type="transmembrane region" description="Helical" evidence="21">
    <location>
        <begin position="164"/>
        <end position="184"/>
    </location>
</feature>
<dbReference type="Proteomes" id="UP000472264">
    <property type="component" value="Chromosome 12"/>
</dbReference>
<evidence type="ECO:0000256" key="21">
    <source>
        <dbReference type="SAM" id="Phobius"/>
    </source>
</evidence>
<evidence type="ECO:0000256" key="11">
    <source>
        <dbReference type="ARBA" id="ARBA00023157"/>
    </source>
</evidence>
<keyword evidence="9" id="KW-0915">Sodium</keyword>
<comment type="catalytic activity">
    <reaction evidence="15">
        <text>L-glutamine(out) = L-glutamine(in)</text>
        <dbReference type="Rhea" id="RHEA:73419"/>
        <dbReference type="ChEBI" id="CHEBI:58359"/>
    </reaction>
</comment>
<evidence type="ECO:0000256" key="15">
    <source>
        <dbReference type="ARBA" id="ARBA00036878"/>
    </source>
</evidence>
<dbReference type="GO" id="GO:0015179">
    <property type="term" value="F:L-amino acid transmembrane transporter activity"/>
    <property type="evidence" value="ECO:0007669"/>
    <property type="project" value="TreeGrafter"/>
</dbReference>
<feature type="transmembrane region" description="Helical" evidence="21">
    <location>
        <begin position="85"/>
        <end position="107"/>
    </location>
</feature>
<dbReference type="InterPro" id="IPR013057">
    <property type="entry name" value="AA_transpt_TM"/>
</dbReference>
<evidence type="ECO:0000256" key="6">
    <source>
        <dbReference type="ARBA" id="ARBA00022753"/>
    </source>
</evidence>
<organism evidence="23 24">
    <name type="scientific">Echeneis naucrates</name>
    <name type="common">Live sharksucker</name>
    <dbReference type="NCBI Taxonomy" id="173247"/>
    <lineage>
        <taxon>Eukaryota</taxon>
        <taxon>Metazoa</taxon>
        <taxon>Chordata</taxon>
        <taxon>Craniata</taxon>
        <taxon>Vertebrata</taxon>
        <taxon>Euteleostomi</taxon>
        <taxon>Actinopterygii</taxon>
        <taxon>Neopterygii</taxon>
        <taxon>Teleostei</taxon>
        <taxon>Neoteleostei</taxon>
        <taxon>Acanthomorphata</taxon>
        <taxon>Carangaria</taxon>
        <taxon>Carangiformes</taxon>
        <taxon>Echeneidae</taxon>
        <taxon>Echeneis</taxon>
    </lineage>
</organism>
<name>A0A665T745_ECHNA</name>
<evidence type="ECO:0000259" key="22">
    <source>
        <dbReference type="Pfam" id="PF01490"/>
    </source>
</evidence>
<keyword evidence="8 21" id="KW-1133">Transmembrane helix</keyword>
<feature type="transmembrane region" description="Helical" evidence="21">
    <location>
        <begin position="421"/>
        <end position="440"/>
    </location>
</feature>
<feature type="transmembrane region" description="Helical" evidence="21">
    <location>
        <begin position="272"/>
        <end position="295"/>
    </location>
</feature>
<dbReference type="GO" id="GO:0031902">
    <property type="term" value="C:late endosome membrane"/>
    <property type="evidence" value="ECO:0007669"/>
    <property type="project" value="UniProtKB-SubCell"/>
</dbReference>